<dbReference type="VEuPathDB" id="TriTrypDB:TcCLB.509429.310"/>
<evidence type="ECO:0000259" key="2">
    <source>
        <dbReference type="Pfam" id="PF00144"/>
    </source>
</evidence>
<keyword evidence="1" id="KW-0472">Membrane</keyword>
<dbReference type="VEuPathDB" id="TriTrypDB:TcCL_ESM02560"/>
<protein>
    <recommendedName>
        <fullName evidence="2">Beta-lactamase-related domain-containing protein</fullName>
    </recommendedName>
</protein>
<dbReference type="Proteomes" id="UP000246121">
    <property type="component" value="Unassembled WGS sequence"/>
</dbReference>
<comment type="caution">
    <text evidence="3">The sequence shown here is derived from an EMBL/GenBank/DDBJ whole genome shotgun (WGS) entry which is preliminary data.</text>
</comment>
<proteinExistence type="predicted"/>
<keyword evidence="1" id="KW-1133">Transmembrane helix</keyword>
<evidence type="ECO:0000313" key="4">
    <source>
        <dbReference type="Proteomes" id="UP000246121"/>
    </source>
</evidence>
<evidence type="ECO:0000313" key="3">
    <source>
        <dbReference type="EMBL" id="PWU84799.1"/>
    </source>
</evidence>
<dbReference type="VEuPathDB" id="TriTrypDB:C4B63_202g11"/>
<dbReference type="EMBL" id="PRFA01000202">
    <property type="protein sequence ID" value="PWU84799.1"/>
    <property type="molecule type" value="Genomic_DNA"/>
</dbReference>
<dbReference type="VEuPathDB" id="TriTrypDB:C3747_202g43"/>
<dbReference type="VEuPathDB" id="TriTrypDB:ECC02_002399"/>
<evidence type="ECO:0000256" key="1">
    <source>
        <dbReference type="SAM" id="Phobius"/>
    </source>
</evidence>
<dbReference type="InterPro" id="IPR012338">
    <property type="entry name" value="Beta-lactam/transpept-like"/>
</dbReference>
<feature type="transmembrane region" description="Helical" evidence="1">
    <location>
        <begin position="463"/>
        <end position="486"/>
    </location>
</feature>
<dbReference type="Gene3D" id="3.40.710.10">
    <property type="entry name" value="DD-peptidase/beta-lactamase superfamily"/>
    <property type="match status" value="1"/>
</dbReference>
<dbReference type="SUPFAM" id="SSF56601">
    <property type="entry name" value="beta-lactamase/transpeptidase-like"/>
    <property type="match status" value="1"/>
</dbReference>
<name>A0A2V2UKZ0_TRYCR</name>
<dbReference type="VEuPathDB" id="TriTrypDB:TcBrA4_0068230"/>
<dbReference type="VEuPathDB" id="TriTrypDB:TcCLB.507603.250"/>
<keyword evidence="1" id="KW-0812">Transmembrane</keyword>
<dbReference type="VEuPathDB" id="TriTrypDB:TCSYLVIO_006978"/>
<dbReference type="AlphaFoldDB" id="A0A2V2UKZ0"/>
<accession>A0A2V2UKZ0</accession>
<sequence>MVTAPETHHGLRPPRHFCVTSRRSGGICHLSSWSMPCLLCFVAAVCFICSTASARLEEINAYFAAICEEDARVFGGAVVTWGENEKGIDAFKTTALGSRAVVGKRIPMTLDTSFRTNTFSEVFLVMTVAYLQDRGELPFSRTQPIPRSFLPPPYSGKVAFQNPLFPAAVVSLDTLLQHTSSLTEVGFDSGAVQTPGKTVNITKFVESVFAKALSGGLWGTGEPGLGSSYRYSRLNTALTTYILEKVLEKMAPPVSLATFIQNNFISLMGLSGTFLLDNVGNVPGPTYPKDSGVSLSARAVQDVTGDGSKVALSRTIHAAYASDYMYYTSALDLAKLAYELFLGGHHTAVGNALKNDPVNINGENVPPGAVSRSLGVYGFDPKILCRELGDTETCDFGDGANLYGWALTGAYNQIALLCTSKKCVAAEVSYFQTRSTIKPHALGLAVSSLKQMKVRPPLQGGKLYPLYVFIGVLATIIISIVGSYVADYIVQPAPAKPTFPVQNARNTPLPMNGSGTEDVSVPLREEGAYATQGISSPLRRLDMYD</sequence>
<reference evidence="3 4" key="1">
    <citation type="journal article" date="2018" name="Microb. Genom.">
        <title>Expanding an expanded genome: long-read sequencing of Trypanosoma cruzi.</title>
        <authorList>
            <person name="Berna L."/>
            <person name="Rodriguez M."/>
            <person name="Chiribao M.L."/>
            <person name="Parodi-Talice A."/>
            <person name="Pita S."/>
            <person name="Rijo G."/>
            <person name="Alvarez-Valin F."/>
            <person name="Robello C."/>
        </authorList>
    </citation>
    <scope>NUCLEOTIDE SEQUENCE [LARGE SCALE GENOMIC DNA]</scope>
    <source>
        <strain evidence="3 4">Dm28c</strain>
    </source>
</reference>
<gene>
    <name evidence="3" type="ORF">C4B63_202g11</name>
</gene>
<dbReference type="VEuPathDB" id="TriTrypDB:BCY84_22407"/>
<dbReference type="VEuPathDB" id="TriTrypDB:Tc_MARK_5728"/>
<organism evidence="3 4">
    <name type="scientific">Trypanosoma cruzi</name>
    <dbReference type="NCBI Taxonomy" id="5693"/>
    <lineage>
        <taxon>Eukaryota</taxon>
        <taxon>Discoba</taxon>
        <taxon>Euglenozoa</taxon>
        <taxon>Kinetoplastea</taxon>
        <taxon>Metakinetoplastina</taxon>
        <taxon>Trypanosomatida</taxon>
        <taxon>Trypanosomatidae</taxon>
        <taxon>Trypanosoma</taxon>
        <taxon>Schizotrypanum</taxon>
    </lineage>
</organism>
<dbReference type="Pfam" id="PF00144">
    <property type="entry name" value="Beta-lactamase"/>
    <property type="match status" value="1"/>
</dbReference>
<dbReference type="VEuPathDB" id="TriTrypDB:TCDM_05848"/>
<dbReference type="VEuPathDB" id="TriTrypDB:TcG_06118"/>
<feature type="domain" description="Beta-lactamase-related" evidence="2">
    <location>
        <begin position="99"/>
        <end position="375"/>
    </location>
</feature>
<dbReference type="InterPro" id="IPR001466">
    <property type="entry name" value="Beta-lactam-related"/>
</dbReference>